<evidence type="ECO:0000256" key="3">
    <source>
        <dbReference type="ARBA" id="ARBA00022842"/>
    </source>
</evidence>
<evidence type="ECO:0000313" key="4">
    <source>
        <dbReference type="EMBL" id="PKR83280.1"/>
    </source>
</evidence>
<gene>
    <name evidence="4" type="ORF">CWO92_19980</name>
</gene>
<organism evidence="4 5">
    <name type="scientific">Heyndrickxia camelliae</name>
    <dbReference type="NCBI Taxonomy" id="1707093"/>
    <lineage>
        <taxon>Bacteria</taxon>
        <taxon>Bacillati</taxon>
        <taxon>Bacillota</taxon>
        <taxon>Bacilli</taxon>
        <taxon>Bacillales</taxon>
        <taxon>Bacillaceae</taxon>
        <taxon>Heyndrickxia</taxon>
    </lineage>
</organism>
<reference evidence="4 5" key="1">
    <citation type="submission" date="2017-11" db="EMBL/GenBank/DDBJ databases">
        <title>Bacillus camelliae sp. nov., isolated from pu'er tea.</title>
        <authorList>
            <person name="Niu L."/>
        </authorList>
    </citation>
    <scope>NUCLEOTIDE SEQUENCE [LARGE SCALE GENOMIC DNA]</scope>
    <source>
        <strain evidence="4 5">7578-1</strain>
    </source>
</reference>
<dbReference type="Pfam" id="PF15617">
    <property type="entry name" value="C-C_Bond_Lyase"/>
    <property type="match status" value="1"/>
</dbReference>
<dbReference type="SUPFAM" id="SSF51621">
    <property type="entry name" value="Phosphoenolpyruvate/pyruvate domain"/>
    <property type="match status" value="1"/>
</dbReference>
<name>A0A2N3LF79_9BACI</name>
<evidence type="ECO:0000313" key="5">
    <source>
        <dbReference type="Proteomes" id="UP000233440"/>
    </source>
</evidence>
<dbReference type="GO" id="GO:0000287">
    <property type="term" value="F:magnesium ion binding"/>
    <property type="evidence" value="ECO:0007669"/>
    <property type="project" value="TreeGrafter"/>
</dbReference>
<dbReference type="OrthoDB" id="9786940at2"/>
<dbReference type="GO" id="GO:0006107">
    <property type="term" value="P:oxaloacetate metabolic process"/>
    <property type="evidence" value="ECO:0007669"/>
    <property type="project" value="TreeGrafter"/>
</dbReference>
<keyword evidence="2" id="KW-0479">Metal-binding</keyword>
<dbReference type="PANTHER" id="PTHR32308">
    <property type="entry name" value="LYASE BETA SUBUNIT, PUTATIVE (AFU_ORTHOLOGUE AFUA_4G13030)-RELATED"/>
    <property type="match status" value="1"/>
</dbReference>
<keyword evidence="4" id="KW-0456">Lyase</keyword>
<dbReference type="PANTHER" id="PTHR32308:SF10">
    <property type="entry name" value="CITRATE LYASE SUBUNIT BETA"/>
    <property type="match status" value="1"/>
</dbReference>
<dbReference type="Proteomes" id="UP000233440">
    <property type="component" value="Unassembled WGS sequence"/>
</dbReference>
<dbReference type="InterPro" id="IPR015813">
    <property type="entry name" value="Pyrv/PenolPyrv_kinase-like_dom"/>
</dbReference>
<sequence length="393" mass="44894">MRHFPFLTDEQLKSTFYISPESWTKESPKEVLAYALGGTLYMPGTRTQISNDILGGKFLYGKYAGLTSMVICLEDSISDHEVVEAEINSVIQLQTLYNAVNSRKFSQGHLPLIFIRVREPKQIEKLINDLGAASTLLSGFVLPKFDAHIGKEYLEQIQSINNTYCLSLYALPILESKEVIYKETRMDTLLSIKKLLDHYAEIVLNIRIGATDFSGLFGIRRDSETPIYDIAIIRDCIADILNIFGRMDHEYIISGPVWEYFQLPGQMVKPSVRNNLDGVLPTANQYDQAFIREIILDKSNGIVGKTIIHPSHIRLVHALNAVTYEEYMDSISIMDHIHSHNGVITSNFHNKMNEVKPHYQWARKTLLKSKVYGVLHEQQSFIQLLEFSERVHL</sequence>
<dbReference type="RefSeq" id="WP_101355975.1">
    <property type="nucleotide sequence ID" value="NZ_PIQO01000020.1"/>
</dbReference>
<dbReference type="EMBL" id="PIQO01000020">
    <property type="protein sequence ID" value="PKR83280.1"/>
    <property type="molecule type" value="Genomic_DNA"/>
</dbReference>
<comment type="cofactor">
    <cofactor evidence="1">
        <name>Mg(2+)</name>
        <dbReference type="ChEBI" id="CHEBI:18420"/>
    </cofactor>
</comment>
<evidence type="ECO:0000256" key="1">
    <source>
        <dbReference type="ARBA" id="ARBA00001946"/>
    </source>
</evidence>
<dbReference type="AlphaFoldDB" id="A0A2N3LF79"/>
<dbReference type="InterPro" id="IPR039480">
    <property type="entry name" value="C-C_Bond_Lyase-like"/>
</dbReference>
<evidence type="ECO:0000256" key="2">
    <source>
        <dbReference type="ARBA" id="ARBA00022723"/>
    </source>
</evidence>
<keyword evidence="3" id="KW-0460">Magnesium</keyword>
<proteinExistence type="predicted"/>
<protein>
    <submittedName>
        <fullName evidence="4">Citrate lyase subunit beta</fullName>
    </submittedName>
</protein>
<accession>A0A2N3LF79</accession>
<comment type="caution">
    <text evidence="4">The sequence shown here is derived from an EMBL/GenBank/DDBJ whole genome shotgun (WGS) entry which is preliminary data.</text>
</comment>
<keyword evidence="5" id="KW-1185">Reference proteome</keyword>
<dbReference type="GO" id="GO:0016829">
    <property type="term" value="F:lyase activity"/>
    <property type="evidence" value="ECO:0007669"/>
    <property type="project" value="UniProtKB-KW"/>
</dbReference>